<evidence type="ECO:0000256" key="1">
    <source>
        <dbReference type="SAM" id="Coils"/>
    </source>
</evidence>
<gene>
    <name evidence="2" type="ORF">CFN03_08505</name>
</gene>
<keyword evidence="1" id="KW-0175">Coiled coil</keyword>
<evidence type="ECO:0000313" key="3">
    <source>
        <dbReference type="Proteomes" id="UP000216682"/>
    </source>
</evidence>
<dbReference type="EMBL" id="NPEZ01000003">
    <property type="protein sequence ID" value="OZT77107.1"/>
    <property type="molecule type" value="Genomic_DNA"/>
</dbReference>
<name>A0A265E682_9STAP</name>
<protein>
    <submittedName>
        <fullName evidence="2">Uncharacterized protein</fullName>
    </submittedName>
</protein>
<feature type="coiled-coil region" evidence="1">
    <location>
        <begin position="36"/>
        <end position="99"/>
    </location>
</feature>
<reference evidence="2 3" key="1">
    <citation type="submission" date="2017-07" db="EMBL/GenBank/DDBJ databases">
        <title>Shotgun whole genome sequences of three halophilic bacterial isolates.</title>
        <authorList>
            <person name="Pozzo T."/>
            <person name="Higdon S.M."/>
            <person name="Quillaguaman J."/>
        </authorList>
    </citation>
    <scope>NUCLEOTIDE SEQUENCE [LARGE SCALE GENOMIC DNA]</scope>
    <source>
        <strain evidence="2 3">BU-1</strain>
    </source>
</reference>
<dbReference type="Proteomes" id="UP000216682">
    <property type="component" value="Unassembled WGS sequence"/>
</dbReference>
<sequence length="362" mass="41014">MANIPYPNNFDDDFMNIFKEVITMMNQMGYTYEESLQKAREILEEAQQTNDMNESVQQQINTLIAESGTSDAEVLQARIDAEGNEYTVLKERLDAKEQKFSSDLDHFSAHIARENIHKSIKYYEEKPNSNDLVEGEIAIVPVHEYWKGEESFDGLAGELPNPDIWDSFKTDGGTVSLNGQGSCVISSLTDADASMLVNKEKFKKGIPMTIEIDFTFKDVEVFSHIFNVTESETYPKIGDNLRSVIFARVYNSSGQGRVTLGYIDADLSVKYWNGSDFVTGAIGIDCASETPQTFKFISREDKFRFVVINNNTNEHIVTKWVNWSDTVGNSHDLRVVHGISRTDLISGEIRLSNYKVMPYEHI</sequence>
<dbReference type="RefSeq" id="WP_094906630.1">
    <property type="nucleotide sequence ID" value="NZ_NPEZ01000003.1"/>
</dbReference>
<accession>A0A265E682</accession>
<dbReference type="AlphaFoldDB" id="A0A265E682"/>
<proteinExistence type="predicted"/>
<comment type="caution">
    <text evidence="2">The sequence shown here is derived from an EMBL/GenBank/DDBJ whole genome shotgun (WGS) entry which is preliminary data.</text>
</comment>
<organism evidence="2 3">
    <name type="scientific">Salinicoccus roseus</name>
    <dbReference type="NCBI Taxonomy" id="45670"/>
    <lineage>
        <taxon>Bacteria</taxon>
        <taxon>Bacillati</taxon>
        <taxon>Bacillota</taxon>
        <taxon>Bacilli</taxon>
        <taxon>Bacillales</taxon>
        <taxon>Staphylococcaceae</taxon>
        <taxon>Salinicoccus</taxon>
    </lineage>
</organism>
<evidence type="ECO:0000313" key="2">
    <source>
        <dbReference type="EMBL" id="OZT77107.1"/>
    </source>
</evidence>